<dbReference type="PANTHER" id="PTHR12357:SF89">
    <property type="entry name" value="YTH DOMAIN-CONTAINING FAMILY PROTEIN"/>
    <property type="match status" value="1"/>
</dbReference>
<dbReference type="GO" id="GO:0061157">
    <property type="term" value="P:mRNA destabilization"/>
    <property type="evidence" value="ECO:0007669"/>
    <property type="project" value="TreeGrafter"/>
</dbReference>
<dbReference type="Proteomes" id="UP000553632">
    <property type="component" value="Unassembled WGS sequence"/>
</dbReference>
<accession>A0A7J6UMI2</accession>
<evidence type="ECO:0000259" key="2">
    <source>
        <dbReference type="PROSITE" id="PS50882"/>
    </source>
</evidence>
<feature type="coiled-coil region" evidence="1">
    <location>
        <begin position="359"/>
        <end position="393"/>
    </location>
</feature>
<evidence type="ECO:0000313" key="3">
    <source>
        <dbReference type="EMBL" id="KAF4758256.1"/>
    </source>
</evidence>
<evidence type="ECO:0000313" key="4">
    <source>
        <dbReference type="Proteomes" id="UP000553632"/>
    </source>
</evidence>
<dbReference type="GO" id="GO:0003729">
    <property type="term" value="F:mRNA binding"/>
    <property type="evidence" value="ECO:0007669"/>
    <property type="project" value="TreeGrafter"/>
</dbReference>
<keyword evidence="1" id="KW-0175">Coiled coil</keyword>
<protein>
    <submittedName>
        <fullName evidence="3">YTH domain-containing protein 2</fullName>
    </submittedName>
</protein>
<dbReference type="AlphaFoldDB" id="A0A7J6UMI2"/>
<dbReference type="InterPro" id="IPR045168">
    <property type="entry name" value="YTH_prot"/>
</dbReference>
<reference evidence="3 4" key="1">
    <citation type="submission" date="2020-04" db="EMBL/GenBank/DDBJ databases">
        <title>Perkinsus olseni comparative genomics.</title>
        <authorList>
            <person name="Bogema D.R."/>
        </authorList>
    </citation>
    <scope>NUCLEOTIDE SEQUENCE [LARGE SCALE GENOMIC DNA]</scope>
    <source>
        <strain evidence="3 4">ATCC PRA-207</strain>
    </source>
</reference>
<feature type="domain" description="YTH" evidence="2">
    <location>
        <begin position="89"/>
        <end position="239"/>
    </location>
</feature>
<dbReference type="CDD" id="cd21134">
    <property type="entry name" value="YTH"/>
    <property type="match status" value="1"/>
</dbReference>
<comment type="caution">
    <text evidence="3">The sequence shown here is derived from an EMBL/GenBank/DDBJ whole genome shotgun (WGS) entry which is preliminary data.</text>
</comment>
<name>A0A7J6UMI2_PEROL</name>
<proteinExistence type="predicted"/>
<organism evidence="3 4">
    <name type="scientific">Perkinsus olseni</name>
    <name type="common">Perkinsus atlanticus</name>
    <dbReference type="NCBI Taxonomy" id="32597"/>
    <lineage>
        <taxon>Eukaryota</taxon>
        <taxon>Sar</taxon>
        <taxon>Alveolata</taxon>
        <taxon>Perkinsozoa</taxon>
        <taxon>Perkinsea</taxon>
        <taxon>Perkinsida</taxon>
        <taxon>Perkinsidae</taxon>
        <taxon>Perkinsus</taxon>
    </lineage>
</organism>
<dbReference type="EMBL" id="JABANO010001668">
    <property type="protein sequence ID" value="KAF4758256.1"/>
    <property type="molecule type" value="Genomic_DNA"/>
</dbReference>
<dbReference type="PROSITE" id="PS50882">
    <property type="entry name" value="YTH"/>
    <property type="match status" value="1"/>
</dbReference>
<dbReference type="GO" id="GO:0005737">
    <property type="term" value="C:cytoplasm"/>
    <property type="evidence" value="ECO:0007669"/>
    <property type="project" value="TreeGrafter"/>
</dbReference>
<evidence type="ECO:0000256" key="1">
    <source>
        <dbReference type="SAM" id="Coils"/>
    </source>
</evidence>
<keyword evidence="4" id="KW-1185">Reference proteome</keyword>
<dbReference type="Pfam" id="PF04146">
    <property type="entry name" value="YTH"/>
    <property type="match status" value="1"/>
</dbReference>
<sequence length="457" mass="51280">MQPATEKEQLREGLRVGNEGSTPMRVSRVGFRYFRLKRLRESLLPPSASSAGGKSLTDRCGVSLVVPTCVAEQYPHVNPHLFDANPKAAKFFVCKSNCEENVYMALRFGLWSPSSQDFLGKLRDTLRGYPSPTNSSETSPHYPPVYLFFSVSGSGMFLGMCQAIGIDETASLRWPDGVVRRGVIFLRWIFVRDVSNDCLRHLLVPMAHCPATREPMPLPQCREGQEVPLQKGKEIMKIFRHAVRQDGVSLLDDVAYYDKKFNKAGLQFDDQEFVILRYVISIVAAHKPSPEEVAWRVHGHERFVAARAAIADELGRKFSTATGEERSWMREKARIRGTRHYDGDVLPLLSPSASTAASEGSLEEQLQAKQAELDAARQRLQEAADRAREGAQREYVAVKDVIDEDIAPASQALQRYWREVEDRTAARAERIQADSGLRQSMDSAVATMVYTETVRDA</sequence>
<dbReference type="Gene3D" id="3.10.590.10">
    <property type="entry name" value="ph1033 like domains"/>
    <property type="match status" value="1"/>
</dbReference>
<gene>
    <name evidence="3" type="primary">YTHDF2_2</name>
    <name evidence="3" type="ORF">FOZ63_028458</name>
</gene>
<dbReference type="PANTHER" id="PTHR12357">
    <property type="entry name" value="YTH YT521-B HOMOLOGY DOMAIN-CONTAINING"/>
    <property type="match status" value="1"/>
</dbReference>
<dbReference type="InterPro" id="IPR007275">
    <property type="entry name" value="YTH_domain"/>
</dbReference>
<dbReference type="GO" id="GO:1990247">
    <property type="term" value="F:N6-methyladenosine-containing RNA reader activity"/>
    <property type="evidence" value="ECO:0007669"/>
    <property type="project" value="TreeGrafter"/>
</dbReference>